<sequence length="95" mass="11400">MMKILLKFPSPYGVSFILMQLMNYLAGINELQSFRLLTEYHSFLSKELKKYIAEFMGFRLLTEYHSFLFYLVQLNNNLNKNILGFRLLTEYHSFL</sequence>
<name>A0ABR4WN74_9FUSO</name>
<accession>A0ABR4WN74</accession>
<dbReference type="Proteomes" id="UP000003301">
    <property type="component" value="Unassembled WGS sequence"/>
</dbReference>
<comment type="caution">
    <text evidence="1">The sequence shown here is derived from an EMBL/GenBank/DDBJ whole genome shotgun (WGS) entry which is preliminary data.</text>
</comment>
<keyword evidence="2" id="KW-1185">Reference proteome</keyword>
<proteinExistence type="predicted"/>
<reference evidence="1" key="1">
    <citation type="submission" date="2013-05" db="EMBL/GenBank/DDBJ databases">
        <title>The Genome Sequence of Fusobacterium sp. 2_1_31.</title>
        <authorList>
            <consortium name="The Broad Institute Genomics Platform"/>
            <person name="Earl A."/>
            <person name="Ward D."/>
            <person name="Feldgarden M."/>
            <person name="Gevers D."/>
            <person name="Ambrose C."/>
            <person name="Strauss J."/>
            <person name="Allen-Vercoe E."/>
            <person name="Walker B."/>
            <person name="Young S."/>
            <person name="Zeng Q."/>
            <person name="Gargeya S."/>
            <person name="Fitzgerald M."/>
            <person name="Haas B."/>
            <person name="Abouelleil A."/>
            <person name="Allen A.W."/>
            <person name="Alvarado L."/>
            <person name="Arachchi H.M."/>
            <person name="Berlin A.M."/>
            <person name="Chapman S.B."/>
            <person name="Gainer-Dewar J."/>
            <person name="Goldberg J."/>
            <person name="Griggs A."/>
            <person name="Gujja S."/>
            <person name="Hansen M."/>
            <person name="Howarth C."/>
            <person name="Imamovic A."/>
            <person name="Ireland A."/>
            <person name="Larimer J."/>
            <person name="McCowan C."/>
            <person name="Murphy C."/>
            <person name="Pearson M."/>
            <person name="Poon T.W."/>
            <person name="Priest M."/>
            <person name="Roberts A."/>
            <person name="Saif S."/>
            <person name="Shea T."/>
            <person name="Sisk P."/>
            <person name="Sykes S."/>
            <person name="Wortman J."/>
            <person name="Nusbaum C."/>
            <person name="Birren B."/>
        </authorList>
    </citation>
    <scope>NUCLEOTIDE SEQUENCE</scope>
    <source>
        <strain evidence="1">2_1_31</strain>
    </source>
</reference>
<organism evidence="1 2">
    <name type="scientific">Fusobacterium periodonticum 2_1_31</name>
    <dbReference type="NCBI Taxonomy" id="469599"/>
    <lineage>
        <taxon>Bacteria</taxon>
        <taxon>Fusobacteriati</taxon>
        <taxon>Fusobacteriota</taxon>
        <taxon>Fusobacteriia</taxon>
        <taxon>Fusobacteriales</taxon>
        <taxon>Fusobacteriaceae</taxon>
        <taxon>Fusobacterium</taxon>
    </lineage>
</organism>
<gene>
    <name evidence="1" type="ORF">FSAG_002359</name>
</gene>
<dbReference type="EMBL" id="ACDC03000007">
    <property type="protein sequence ID" value="KGE63349.1"/>
    <property type="molecule type" value="Genomic_DNA"/>
</dbReference>
<protein>
    <submittedName>
        <fullName evidence="1">Uncharacterized protein</fullName>
    </submittedName>
</protein>
<evidence type="ECO:0000313" key="2">
    <source>
        <dbReference type="Proteomes" id="UP000003301"/>
    </source>
</evidence>
<evidence type="ECO:0000313" key="1">
    <source>
        <dbReference type="EMBL" id="KGE63349.1"/>
    </source>
</evidence>